<evidence type="ECO:0000256" key="6">
    <source>
        <dbReference type="ARBA" id="ARBA00022729"/>
    </source>
</evidence>
<dbReference type="InterPro" id="IPR007110">
    <property type="entry name" value="Ig-like_dom"/>
</dbReference>
<keyword evidence="9 16" id="KW-1015">Disulfide bond</keyword>
<comment type="similarity">
    <text evidence="3">Belongs to the glycosyl hydrolase 13 family.</text>
</comment>
<evidence type="ECO:0000256" key="4">
    <source>
        <dbReference type="ARBA" id="ARBA00012595"/>
    </source>
</evidence>
<accession>A0A8K0JGJ9</accession>
<dbReference type="Pfam" id="PF09260">
    <property type="entry name" value="A_amylase_dom_C"/>
    <property type="match status" value="1"/>
</dbReference>
<feature type="active site" description="Proton donor" evidence="13">
    <location>
        <position position="229"/>
    </location>
</feature>
<comment type="cofactor">
    <cofactor evidence="2">
        <name>Ca(2+)</name>
        <dbReference type="ChEBI" id="CHEBI:29108"/>
    </cofactor>
</comment>
<evidence type="ECO:0000256" key="14">
    <source>
        <dbReference type="PIRSR" id="PIRSR001024-2"/>
    </source>
</evidence>
<feature type="domain" description="Ig-like" evidence="20">
    <location>
        <begin position="428"/>
        <end position="466"/>
    </location>
</feature>
<comment type="catalytic activity">
    <reaction evidence="1">
        <text>Endohydrolysis of (1-&gt;4)-alpha-D-glucosidic linkages in polysaccharides containing three or more (1-&gt;4)-alpha-linked D-glucose units.</text>
        <dbReference type="EC" id="3.2.1.1"/>
    </reaction>
</comment>
<keyword evidence="11" id="KW-0119">Carbohydrate metabolism</keyword>
<evidence type="ECO:0000256" key="13">
    <source>
        <dbReference type="PIRSR" id="PIRSR001024-1"/>
    </source>
</evidence>
<feature type="binding site" evidence="17">
    <location>
        <position position="119"/>
    </location>
    <ligand>
        <name>substrate</name>
    </ligand>
</feature>
<dbReference type="InterPro" id="IPR015340">
    <property type="entry name" value="A_amylase_C_dom"/>
</dbReference>
<keyword evidence="22" id="KW-1185">Reference proteome</keyword>
<feature type="active site" description="Nucleophile" evidence="13">
    <location>
        <position position="205"/>
    </location>
</feature>
<keyword evidence="19" id="KW-1133">Transmembrane helix</keyword>
<dbReference type="Gene3D" id="3.20.20.80">
    <property type="entry name" value="Glycosidases"/>
    <property type="match status" value="1"/>
</dbReference>
<feature type="binding site" evidence="17">
    <location>
        <position position="203"/>
    </location>
    <ligand>
        <name>substrate</name>
    </ligand>
</feature>
<keyword evidence="19" id="KW-0812">Transmembrane</keyword>
<feature type="binding site" evidence="17">
    <location>
        <position position="353"/>
    </location>
    <ligand>
        <name>substrate</name>
    </ligand>
</feature>
<dbReference type="SUPFAM" id="SSF51011">
    <property type="entry name" value="Glycosyl hydrolase domain"/>
    <property type="match status" value="1"/>
</dbReference>
<dbReference type="PANTHER" id="PTHR10357">
    <property type="entry name" value="ALPHA-AMYLASE FAMILY MEMBER"/>
    <property type="match status" value="1"/>
</dbReference>
<keyword evidence="7" id="KW-0378">Hydrolase</keyword>
<evidence type="ECO:0000256" key="10">
    <source>
        <dbReference type="ARBA" id="ARBA00023180"/>
    </source>
</evidence>
<dbReference type="EC" id="3.2.1.1" evidence="4"/>
<keyword evidence="12" id="KW-0326">Glycosidase</keyword>
<feature type="binding site" evidence="15">
    <location>
        <position position="209"/>
    </location>
    <ligand>
        <name>Ca(2+)</name>
        <dbReference type="ChEBI" id="CHEBI:29108"/>
        <label>1</label>
    </ligand>
</feature>
<organism evidence="21 22">
    <name type="scientific">Filobasidium floriforme</name>
    <dbReference type="NCBI Taxonomy" id="5210"/>
    <lineage>
        <taxon>Eukaryota</taxon>
        <taxon>Fungi</taxon>
        <taxon>Dikarya</taxon>
        <taxon>Basidiomycota</taxon>
        <taxon>Agaricomycotina</taxon>
        <taxon>Tremellomycetes</taxon>
        <taxon>Filobasidiales</taxon>
        <taxon>Filobasidiaceae</taxon>
        <taxon>Filobasidium</taxon>
    </lineage>
</organism>
<dbReference type="InterPro" id="IPR006047">
    <property type="entry name" value="GH13_cat_dom"/>
</dbReference>
<feature type="binding site" evidence="15">
    <location>
        <position position="229"/>
    </location>
    <ligand>
        <name>Ca(2+)</name>
        <dbReference type="ChEBI" id="CHEBI:29108"/>
        <label>2</label>
    </ligand>
</feature>
<dbReference type="GO" id="GO:0005509">
    <property type="term" value="F:calcium ion binding"/>
    <property type="evidence" value="ECO:0007669"/>
    <property type="project" value="InterPro"/>
</dbReference>
<evidence type="ECO:0000256" key="17">
    <source>
        <dbReference type="PIRSR" id="PIRSR001024-5"/>
    </source>
</evidence>
<feature type="binding site" evidence="15">
    <location>
        <position position="161"/>
    </location>
    <ligand>
        <name>Ca(2+)</name>
        <dbReference type="ChEBI" id="CHEBI:29108"/>
        <label>1</label>
    </ligand>
</feature>
<feature type="disulfide bond" evidence="16">
    <location>
        <begin position="451"/>
        <end position="490"/>
    </location>
</feature>
<feature type="region of interest" description="Disordered" evidence="18">
    <location>
        <begin position="1"/>
        <end position="27"/>
    </location>
</feature>
<feature type="disulfide bond" evidence="16">
    <location>
        <begin position="27"/>
        <end position="35"/>
    </location>
</feature>
<feature type="binding site" evidence="17">
    <location>
        <position position="80"/>
    </location>
    <ligand>
        <name>substrate</name>
    </ligand>
</feature>
<protein>
    <recommendedName>
        <fullName evidence="4">alpha-amylase</fullName>
        <ecNumber evidence="4">3.2.1.1</ecNumber>
    </recommendedName>
</protein>
<proteinExistence type="inferred from homology"/>
<comment type="caution">
    <text evidence="21">The sequence shown here is derived from an EMBL/GenBank/DDBJ whole genome shotgun (WGS) entry which is preliminary data.</text>
</comment>
<evidence type="ECO:0000313" key="22">
    <source>
        <dbReference type="Proteomes" id="UP000812966"/>
    </source>
</evidence>
<feature type="transmembrane region" description="Helical" evidence="19">
    <location>
        <begin position="518"/>
        <end position="539"/>
    </location>
</feature>
<dbReference type="GO" id="GO:0004556">
    <property type="term" value="F:alpha-amylase activity"/>
    <property type="evidence" value="ECO:0007669"/>
    <property type="project" value="UniProtKB-EC"/>
</dbReference>
<keyword evidence="5 15" id="KW-0479">Metal-binding</keyword>
<dbReference type="PANTHER" id="PTHR10357:SF215">
    <property type="entry name" value="ALPHA-AMYLASE 1"/>
    <property type="match status" value="1"/>
</dbReference>
<dbReference type="Pfam" id="PF00128">
    <property type="entry name" value="Alpha-amylase"/>
    <property type="match status" value="1"/>
</dbReference>
<evidence type="ECO:0000256" key="19">
    <source>
        <dbReference type="SAM" id="Phobius"/>
    </source>
</evidence>
<feature type="binding site" evidence="15">
    <location>
        <position position="205"/>
    </location>
    <ligand>
        <name>Ca(2+)</name>
        <dbReference type="ChEBI" id="CHEBI:29108"/>
        <label>2</label>
    </ligand>
</feature>
<feature type="binding site" evidence="17">
    <location>
        <position position="301"/>
    </location>
    <ligand>
        <name>substrate</name>
    </ligand>
</feature>
<keyword evidence="6" id="KW-0732">Signal</keyword>
<evidence type="ECO:0000256" key="15">
    <source>
        <dbReference type="PIRSR" id="PIRSR001024-3"/>
    </source>
</evidence>
<dbReference type="AlphaFoldDB" id="A0A8K0JGJ9"/>
<evidence type="ECO:0000259" key="20">
    <source>
        <dbReference type="PROSITE" id="PS50835"/>
    </source>
</evidence>
<dbReference type="EMBL" id="JABELV010000225">
    <property type="protein sequence ID" value="KAG7527832.1"/>
    <property type="molecule type" value="Genomic_DNA"/>
</dbReference>
<sequence>MTDRFAPPSSTAPALTSGIPEDGTAPCPAGTQNWCGGTYRSIVDKLDYIQGMGFDAIWISAFVENIDTMTAYGAAYHGYWVEDTTQLNPRFGDKADLLALSAELHKRGMFLMVDIVVNHVVANPAPTVQEMIDLNPDLLWRKVEQYHPRCPMDYGNTTSVEVCWMGDDKLPLADVNTENVEVIQTLQTWIHDFVTEFGVDGLRIDAAKHVRPEYWQPFCASAGVFCIGEVYGSDIAEAASFQSLNYMDSVLNFPTYYGAAAAFFNRPDAPLNMSNLVDIHSQVQKAFPDVGLLGSFLGNHDLPRYHGLQVDPRTAWNALVWQFMSDGIPTVFYGDEQEIGGGDLQGRGDPYNRPALWTSESGNYDVTKGTYVNIQRLNQVRKFLIATDGQRDGKTFLHNNVDFLEWNDNDLAFRKGPVLVFLTNRGSPSVQASIGVSSTGWKGSVVNILECNVYNIGSNSSIMVSWSAAGAGGKPYVFMSYDDAAATGICPNVVSYNKANSTKSSTRNSRDNAADVGVVQSSIVGLALLTCASILFSLLL</sequence>
<evidence type="ECO:0000256" key="1">
    <source>
        <dbReference type="ARBA" id="ARBA00000548"/>
    </source>
</evidence>
<evidence type="ECO:0000256" key="7">
    <source>
        <dbReference type="ARBA" id="ARBA00022801"/>
    </source>
</evidence>
<evidence type="ECO:0000256" key="18">
    <source>
        <dbReference type="SAM" id="MobiDB-lite"/>
    </source>
</evidence>
<dbReference type="PIRSF" id="PIRSF001024">
    <property type="entry name" value="Alph-amyl_fung"/>
    <property type="match status" value="1"/>
</dbReference>
<feature type="binding site" evidence="15">
    <location>
        <position position="174"/>
    </location>
    <ligand>
        <name>Ca(2+)</name>
        <dbReference type="ChEBI" id="CHEBI:29108"/>
        <label>1</label>
    </ligand>
</feature>
<feature type="binding site" evidence="17">
    <location>
        <position position="32"/>
    </location>
    <ligand>
        <name>substrate</name>
    </ligand>
</feature>
<dbReference type="GO" id="GO:0016052">
    <property type="term" value="P:carbohydrate catabolic process"/>
    <property type="evidence" value="ECO:0007669"/>
    <property type="project" value="InterPro"/>
</dbReference>
<reference evidence="21" key="1">
    <citation type="submission" date="2020-04" db="EMBL/GenBank/DDBJ databases">
        <title>Analysis of mating type loci in Filobasidium floriforme.</title>
        <authorList>
            <person name="Nowrousian M."/>
        </authorList>
    </citation>
    <scope>NUCLEOTIDE SEQUENCE</scope>
    <source>
        <strain evidence="21">CBS 6242</strain>
    </source>
</reference>
<evidence type="ECO:0000256" key="3">
    <source>
        <dbReference type="ARBA" id="ARBA00008061"/>
    </source>
</evidence>
<keyword evidence="19" id="KW-0472">Membrane</keyword>
<evidence type="ECO:0000256" key="9">
    <source>
        <dbReference type="ARBA" id="ARBA00023157"/>
    </source>
</evidence>
<dbReference type="CDD" id="cd11319">
    <property type="entry name" value="AmyAc_euk_AmyA"/>
    <property type="match status" value="1"/>
</dbReference>
<evidence type="ECO:0000256" key="12">
    <source>
        <dbReference type="ARBA" id="ARBA00023295"/>
    </source>
</evidence>
<keyword evidence="8 15" id="KW-0106">Calcium</keyword>
<evidence type="ECO:0000256" key="2">
    <source>
        <dbReference type="ARBA" id="ARBA00001913"/>
    </source>
</evidence>
<dbReference type="Proteomes" id="UP000812966">
    <property type="component" value="Unassembled WGS sequence"/>
</dbReference>
<evidence type="ECO:0000313" key="21">
    <source>
        <dbReference type="EMBL" id="KAG7527832.1"/>
    </source>
</evidence>
<name>A0A8K0JGJ9_9TREE</name>
<gene>
    <name evidence="21" type="ORF">FFLO_06557</name>
</gene>
<evidence type="ECO:0000256" key="5">
    <source>
        <dbReference type="ARBA" id="ARBA00022723"/>
    </source>
</evidence>
<dbReference type="PROSITE" id="PS50835">
    <property type="entry name" value="IG_LIKE"/>
    <property type="match status" value="1"/>
</dbReference>
<dbReference type="InterPro" id="IPR013780">
    <property type="entry name" value="Glyco_hydro_b"/>
</dbReference>
<dbReference type="SMART" id="SM00642">
    <property type="entry name" value="Aamy"/>
    <property type="match status" value="1"/>
</dbReference>
<feature type="disulfide bond" evidence="16">
    <location>
        <begin position="150"/>
        <end position="163"/>
    </location>
</feature>
<feature type="site" description="Transition state stabilizer" evidence="14">
    <location>
        <position position="301"/>
    </location>
</feature>
<keyword evidence="10" id="KW-0325">Glycoprotein</keyword>
<dbReference type="InterPro" id="IPR013777">
    <property type="entry name" value="A-amylase-like"/>
</dbReference>
<dbReference type="Gene3D" id="2.60.40.1180">
    <property type="entry name" value="Golgi alpha-mannosidase II"/>
    <property type="match status" value="1"/>
</dbReference>
<feature type="binding site" evidence="15">
    <location>
        <position position="118"/>
    </location>
    <ligand>
        <name>Ca(2+)</name>
        <dbReference type="ChEBI" id="CHEBI:29108"/>
        <label>1</label>
    </ligand>
</feature>
<evidence type="ECO:0000256" key="11">
    <source>
        <dbReference type="ARBA" id="ARBA00023277"/>
    </source>
</evidence>
<evidence type="ECO:0000256" key="8">
    <source>
        <dbReference type="ARBA" id="ARBA00022837"/>
    </source>
</evidence>
<evidence type="ECO:0000256" key="16">
    <source>
        <dbReference type="PIRSR" id="PIRSR001024-4"/>
    </source>
</evidence>
<dbReference type="SUPFAM" id="SSF51445">
    <property type="entry name" value="(Trans)glycosidases"/>
    <property type="match status" value="1"/>
</dbReference>
<dbReference type="InterPro" id="IPR017853">
    <property type="entry name" value="GH"/>
</dbReference>